<feature type="transmembrane region" description="Helical" evidence="1">
    <location>
        <begin position="23"/>
        <end position="46"/>
    </location>
</feature>
<keyword evidence="1" id="KW-1133">Transmembrane helix</keyword>
<accession>A0ABY9TK96</accession>
<dbReference type="RefSeq" id="WP_348388400.1">
    <property type="nucleotide sequence ID" value="NZ_CP134146.1"/>
</dbReference>
<dbReference type="Proteomes" id="UP001248581">
    <property type="component" value="Chromosome"/>
</dbReference>
<evidence type="ECO:0000313" key="2">
    <source>
        <dbReference type="EMBL" id="WNC69256.1"/>
    </source>
</evidence>
<evidence type="ECO:0000313" key="3">
    <source>
        <dbReference type="Proteomes" id="UP001248581"/>
    </source>
</evidence>
<dbReference type="EMBL" id="CP134146">
    <property type="protein sequence ID" value="WNC69256.1"/>
    <property type="molecule type" value="Genomic_DNA"/>
</dbReference>
<dbReference type="InterPro" id="IPR010649">
    <property type="entry name" value="NapE_TorE"/>
</dbReference>
<evidence type="ECO:0000256" key="1">
    <source>
        <dbReference type="SAM" id="Phobius"/>
    </source>
</evidence>
<protein>
    <submittedName>
        <fullName evidence="2">Periplasmic nitrate reductase, NapE protein</fullName>
    </submittedName>
</protein>
<proteinExistence type="predicted"/>
<name>A0ABY9TK96_9GAMM</name>
<dbReference type="Pfam" id="PF06796">
    <property type="entry name" value="NapE"/>
    <property type="match status" value="1"/>
</dbReference>
<organism evidence="2 3">
    <name type="scientific">Thalassotalea nanhaiensis</name>
    <dbReference type="NCBI Taxonomy" id="3065648"/>
    <lineage>
        <taxon>Bacteria</taxon>
        <taxon>Pseudomonadati</taxon>
        <taxon>Pseudomonadota</taxon>
        <taxon>Gammaproteobacteria</taxon>
        <taxon>Alteromonadales</taxon>
        <taxon>Colwelliaceae</taxon>
        <taxon>Thalassotalea</taxon>
    </lineage>
</organism>
<sequence length="60" mass="6570">MEQEPLSESPVETANTQAEEFKAFLVIIIFFFPILTTLAAGGYGFIIWMSQLILGPPGHG</sequence>
<reference evidence="3" key="1">
    <citation type="submission" date="2023-09" db="EMBL/GenBank/DDBJ databases">
        <authorList>
            <person name="Li S."/>
            <person name="Li X."/>
            <person name="Zhang C."/>
            <person name="Zhao Z."/>
        </authorList>
    </citation>
    <scope>NUCLEOTIDE SEQUENCE [LARGE SCALE GENOMIC DNA]</scope>
    <source>
        <strain evidence="3">SQ345</strain>
    </source>
</reference>
<keyword evidence="3" id="KW-1185">Reference proteome</keyword>
<keyword evidence="1" id="KW-0812">Transmembrane</keyword>
<keyword evidence="1" id="KW-0472">Membrane</keyword>
<gene>
    <name evidence="2" type="ORF">RI845_03655</name>
</gene>